<feature type="compositionally biased region" description="Low complexity" evidence="1">
    <location>
        <begin position="55"/>
        <end position="94"/>
    </location>
</feature>
<evidence type="ECO:0000313" key="3">
    <source>
        <dbReference type="Proteomes" id="UP000276215"/>
    </source>
</evidence>
<evidence type="ECO:0000313" key="2">
    <source>
        <dbReference type="EMBL" id="RPA94118.1"/>
    </source>
</evidence>
<dbReference type="EMBL" id="ML120442">
    <property type="protein sequence ID" value="RPA94118.1"/>
    <property type="molecule type" value="Genomic_DNA"/>
</dbReference>
<organism evidence="2 3">
    <name type="scientific">Choiromyces venosus 120613-1</name>
    <dbReference type="NCBI Taxonomy" id="1336337"/>
    <lineage>
        <taxon>Eukaryota</taxon>
        <taxon>Fungi</taxon>
        <taxon>Dikarya</taxon>
        <taxon>Ascomycota</taxon>
        <taxon>Pezizomycotina</taxon>
        <taxon>Pezizomycetes</taxon>
        <taxon>Pezizales</taxon>
        <taxon>Tuberaceae</taxon>
        <taxon>Choiromyces</taxon>
    </lineage>
</organism>
<gene>
    <name evidence="2" type="ORF">L873DRAFT_1830407</name>
</gene>
<evidence type="ECO:0000256" key="1">
    <source>
        <dbReference type="SAM" id="MobiDB-lite"/>
    </source>
</evidence>
<dbReference type="AlphaFoldDB" id="A0A3N4JAV6"/>
<proteinExistence type="predicted"/>
<reference evidence="2 3" key="1">
    <citation type="journal article" date="2018" name="Nat. Ecol. Evol.">
        <title>Pezizomycetes genomes reveal the molecular basis of ectomycorrhizal truffle lifestyle.</title>
        <authorList>
            <person name="Murat C."/>
            <person name="Payen T."/>
            <person name="Noel B."/>
            <person name="Kuo A."/>
            <person name="Morin E."/>
            <person name="Chen J."/>
            <person name="Kohler A."/>
            <person name="Krizsan K."/>
            <person name="Balestrini R."/>
            <person name="Da Silva C."/>
            <person name="Montanini B."/>
            <person name="Hainaut M."/>
            <person name="Levati E."/>
            <person name="Barry K.W."/>
            <person name="Belfiori B."/>
            <person name="Cichocki N."/>
            <person name="Clum A."/>
            <person name="Dockter R.B."/>
            <person name="Fauchery L."/>
            <person name="Guy J."/>
            <person name="Iotti M."/>
            <person name="Le Tacon F."/>
            <person name="Lindquist E.A."/>
            <person name="Lipzen A."/>
            <person name="Malagnac F."/>
            <person name="Mello A."/>
            <person name="Molinier V."/>
            <person name="Miyauchi S."/>
            <person name="Poulain J."/>
            <person name="Riccioni C."/>
            <person name="Rubini A."/>
            <person name="Sitrit Y."/>
            <person name="Splivallo R."/>
            <person name="Traeger S."/>
            <person name="Wang M."/>
            <person name="Zifcakova L."/>
            <person name="Wipf D."/>
            <person name="Zambonelli A."/>
            <person name="Paolocci F."/>
            <person name="Nowrousian M."/>
            <person name="Ottonello S."/>
            <person name="Baldrian P."/>
            <person name="Spatafora J.W."/>
            <person name="Henrissat B."/>
            <person name="Nagy L.G."/>
            <person name="Aury J.M."/>
            <person name="Wincker P."/>
            <person name="Grigoriev I.V."/>
            <person name="Bonfante P."/>
            <person name="Martin F.M."/>
        </authorList>
    </citation>
    <scope>NUCLEOTIDE SEQUENCE [LARGE SCALE GENOMIC DNA]</scope>
    <source>
        <strain evidence="2 3">120613-1</strain>
    </source>
</reference>
<dbReference type="OrthoDB" id="5245063at2759"/>
<feature type="compositionally biased region" description="Low complexity" evidence="1">
    <location>
        <begin position="115"/>
        <end position="128"/>
    </location>
</feature>
<name>A0A3N4JAV6_9PEZI</name>
<protein>
    <submittedName>
        <fullName evidence="2">Uncharacterized protein</fullName>
    </submittedName>
</protein>
<dbReference type="STRING" id="1336337.A0A3N4JAV6"/>
<keyword evidence="3" id="KW-1185">Reference proteome</keyword>
<feature type="region of interest" description="Disordered" evidence="1">
    <location>
        <begin position="365"/>
        <end position="445"/>
    </location>
</feature>
<feature type="compositionally biased region" description="Basic residues" evidence="1">
    <location>
        <begin position="411"/>
        <end position="424"/>
    </location>
</feature>
<accession>A0A3N4JAV6</accession>
<dbReference type="Proteomes" id="UP000276215">
    <property type="component" value="Unassembled WGS sequence"/>
</dbReference>
<sequence length="498" mass="56546">MEEDFFSDDETLDALPEDELQALEDAAISSTQARATAAAAATAQTYHHHYHHHPNQQYQQQHQNQNQLPPRQQWPQHPQQQYQQRQQQLPPQRQYISPVQSLPAAAPPVQRRPYQRPFKPPLQQQPQRPVAPAVEYETLPTLPYVPESPAPQQLQYLPPVAVAERVEVERETPVEVASSDYGASDFDIEIAEELFDDVVPKMEGEGDVIHGDGGGEQHMYDDEGGQFNVNGEYVDGGYANGHVEYVQLPRDPRVTDEEGVLERLEQLRIENSRLESELANLKAQQEAELVSLRQVKDGETSIVRSNLLKEKKEHARLITSLRNQHHANTEKLNAQILEKENEINRLKTTHAFLEKENADYEKQIRSSKKVVTSSGRVGRSPLTTPRKGRGMQYRDGFDDDEIMGGSPSRTAGRRTPTKGVKRKRTTQDSPIIPLPLSQPRRTSASFTDVQGQVVDEALLERMFLEDDRFDVCHTEVSMDYLNAKLLIIEVVLKSTRRA</sequence>
<feature type="region of interest" description="Disordered" evidence="1">
    <location>
        <begin position="39"/>
        <end position="130"/>
    </location>
</feature>